<evidence type="ECO:0000313" key="4">
    <source>
        <dbReference type="Proteomes" id="UP000031668"/>
    </source>
</evidence>
<feature type="coiled-coil region" evidence="1">
    <location>
        <begin position="68"/>
        <end position="98"/>
    </location>
</feature>
<keyword evidence="4" id="KW-1185">Reference proteome</keyword>
<proteinExistence type="predicted"/>
<feature type="coiled-coil region" evidence="1">
    <location>
        <begin position="128"/>
        <end position="155"/>
    </location>
</feature>
<dbReference type="AlphaFoldDB" id="A0A0C2MPT9"/>
<gene>
    <name evidence="3" type="ORF">RF11_13604</name>
</gene>
<evidence type="ECO:0000256" key="1">
    <source>
        <dbReference type="SAM" id="Coils"/>
    </source>
</evidence>
<name>A0A0C2MPT9_THEKT</name>
<accession>A0A0C2MPT9</accession>
<reference evidence="3 4" key="1">
    <citation type="journal article" date="2014" name="Genome Biol. Evol.">
        <title>The genome of the myxosporean Thelohanellus kitauei shows adaptations to nutrient acquisition within its fish host.</title>
        <authorList>
            <person name="Yang Y."/>
            <person name="Xiong J."/>
            <person name="Zhou Z."/>
            <person name="Huo F."/>
            <person name="Miao W."/>
            <person name="Ran C."/>
            <person name="Liu Y."/>
            <person name="Zhang J."/>
            <person name="Feng J."/>
            <person name="Wang M."/>
            <person name="Wang M."/>
            <person name="Wang L."/>
            <person name="Yao B."/>
        </authorList>
    </citation>
    <scope>NUCLEOTIDE SEQUENCE [LARGE SCALE GENOMIC DNA]</scope>
    <source>
        <strain evidence="3">Wuqing</strain>
    </source>
</reference>
<sequence>MSEPGAENMVEDHTDEPFSNEKTQVSLLHEPGEIRDDNSSISSAISDVSSNYLETERSCHSQSSFNDLDETEGLKNEIQRLKKQLAKARNDRDAVMTEMTELSGALYMESDKIIGKALKEKNETLMLLQKAEDDCSILKAKNDELKALLDKHSKKLAKKITGKLKKNQQRIDHKFDRLVIDVLFHHFQFETNELEYDMFTTFLRQDCAVESNFFKHIFQNDIIPCLTFANIELQQTARDSMAKLEIPTLYSETVLNK</sequence>
<comment type="caution">
    <text evidence="3">The sequence shown here is derived from an EMBL/GenBank/DDBJ whole genome shotgun (WGS) entry which is preliminary data.</text>
</comment>
<dbReference type="EMBL" id="JWZT01003547">
    <property type="protein sequence ID" value="KII66370.1"/>
    <property type="molecule type" value="Genomic_DNA"/>
</dbReference>
<evidence type="ECO:0000313" key="3">
    <source>
        <dbReference type="EMBL" id="KII66370.1"/>
    </source>
</evidence>
<evidence type="ECO:0000256" key="2">
    <source>
        <dbReference type="SAM" id="MobiDB-lite"/>
    </source>
</evidence>
<dbReference type="Proteomes" id="UP000031668">
    <property type="component" value="Unassembled WGS sequence"/>
</dbReference>
<organism evidence="3 4">
    <name type="scientific">Thelohanellus kitauei</name>
    <name type="common">Myxosporean</name>
    <dbReference type="NCBI Taxonomy" id="669202"/>
    <lineage>
        <taxon>Eukaryota</taxon>
        <taxon>Metazoa</taxon>
        <taxon>Cnidaria</taxon>
        <taxon>Myxozoa</taxon>
        <taxon>Myxosporea</taxon>
        <taxon>Bivalvulida</taxon>
        <taxon>Platysporina</taxon>
        <taxon>Myxobolidae</taxon>
        <taxon>Thelohanellus</taxon>
    </lineage>
</organism>
<keyword evidence="1" id="KW-0175">Coiled coil</keyword>
<protein>
    <submittedName>
        <fullName evidence="3">Uncharacterized protein</fullName>
    </submittedName>
</protein>
<feature type="region of interest" description="Disordered" evidence="2">
    <location>
        <begin position="1"/>
        <end position="21"/>
    </location>
</feature>